<gene>
    <name evidence="1" type="ORF">GRI35_01550</name>
</gene>
<dbReference type="AlphaFoldDB" id="A0A844Z4N2"/>
<sequence>MILVSVIALVLAALAFLQASSSVLTRKQPALATQLFPLNGLAWEQMASREFMSGVTEEADIVPSAQSAADTARRAFALDPLAPKAFAVLAFAEGAGETRQEVLGAALEINRRDLLLQGLVLEGEVARKDYEGTLATLSSILRVHPEQKTNFFPVLMQALADDAALPALAGILDRSEEWHDDFLGSAARNPAVTANLATLRLSRGAVDPDIDRRLIEGLLAAGDVGKARNIYVAASNTAETNARTPSPIDWRKDFPPFDWKLADEAGFRAQLAKNQTDLELFVRGGQGGPIAERLIAVPLSGFTVTVEHQLGPPEQVKDVRLQVRCFGDEEPFYDEPFRIRRHSFRISNVPARCDFVTLTIHARAWTGRSAIRGTLSRLAIGPN</sequence>
<comment type="caution">
    <text evidence="1">The sequence shown here is derived from an EMBL/GenBank/DDBJ whole genome shotgun (WGS) entry which is preliminary data.</text>
</comment>
<proteinExistence type="predicted"/>
<evidence type="ECO:0000313" key="2">
    <source>
        <dbReference type="Proteomes" id="UP000460290"/>
    </source>
</evidence>
<dbReference type="EMBL" id="WTYZ01000001">
    <property type="protein sequence ID" value="MXO82057.1"/>
    <property type="molecule type" value="Genomic_DNA"/>
</dbReference>
<name>A0A844Z4N2_9SPHN</name>
<dbReference type="Proteomes" id="UP000460290">
    <property type="component" value="Unassembled WGS sequence"/>
</dbReference>
<protein>
    <submittedName>
        <fullName evidence="1">Uncharacterized protein</fullName>
    </submittedName>
</protein>
<evidence type="ECO:0000313" key="1">
    <source>
        <dbReference type="EMBL" id="MXO82057.1"/>
    </source>
</evidence>
<organism evidence="1 2">
    <name type="scientific">Pontixanthobacter aestiaquae</name>
    <dbReference type="NCBI Taxonomy" id="1509367"/>
    <lineage>
        <taxon>Bacteria</taxon>
        <taxon>Pseudomonadati</taxon>
        <taxon>Pseudomonadota</taxon>
        <taxon>Alphaproteobacteria</taxon>
        <taxon>Sphingomonadales</taxon>
        <taxon>Erythrobacteraceae</taxon>
        <taxon>Pontixanthobacter</taxon>
    </lineage>
</organism>
<accession>A0A844Z4N2</accession>
<keyword evidence="2" id="KW-1185">Reference proteome</keyword>
<reference evidence="1 2" key="1">
    <citation type="submission" date="2019-12" db="EMBL/GenBank/DDBJ databases">
        <title>Genomic-based taxomic classification of the family Erythrobacteraceae.</title>
        <authorList>
            <person name="Xu L."/>
        </authorList>
    </citation>
    <scope>NUCLEOTIDE SEQUENCE [LARGE SCALE GENOMIC DNA]</scope>
    <source>
        <strain evidence="1 2">KCTC 42006</strain>
    </source>
</reference>